<dbReference type="PANTHER" id="PTHR11461:SF315">
    <property type="entry name" value="SERPIN-Z3-LIKE"/>
    <property type="match status" value="1"/>
</dbReference>
<dbReference type="GO" id="GO:0004867">
    <property type="term" value="F:serine-type endopeptidase inhibitor activity"/>
    <property type="evidence" value="ECO:0007669"/>
    <property type="project" value="InterPro"/>
</dbReference>
<comment type="caution">
    <text evidence="4">The sequence shown here is derived from an EMBL/GenBank/DDBJ whole genome shotgun (WGS) entry which is preliminary data.</text>
</comment>
<dbReference type="PANTHER" id="PTHR11461">
    <property type="entry name" value="SERINE PROTEASE INHIBITOR, SERPIN"/>
    <property type="match status" value="1"/>
</dbReference>
<dbReference type="Pfam" id="PF00079">
    <property type="entry name" value="Serpin"/>
    <property type="match status" value="1"/>
</dbReference>
<proteinExistence type="inferred from homology"/>
<gene>
    <name evidence="4" type="ORF">L1049_018263</name>
</gene>
<dbReference type="InterPro" id="IPR000215">
    <property type="entry name" value="Serpin_fam"/>
</dbReference>
<dbReference type="InterPro" id="IPR023795">
    <property type="entry name" value="Serpin_CS"/>
</dbReference>
<evidence type="ECO:0000313" key="5">
    <source>
        <dbReference type="Proteomes" id="UP001415857"/>
    </source>
</evidence>
<dbReference type="InterPro" id="IPR023796">
    <property type="entry name" value="Serpin_dom"/>
</dbReference>
<dbReference type="EMBL" id="JBBPBK010000012">
    <property type="protein sequence ID" value="KAK9273453.1"/>
    <property type="molecule type" value="Genomic_DNA"/>
</dbReference>
<dbReference type="Gene3D" id="3.30.497.10">
    <property type="entry name" value="Antithrombin, subunit I, domain 2"/>
    <property type="match status" value="1"/>
</dbReference>
<evidence type="ECO:0000256" key="1">
    <source>
        <dbReference type="ARBA" id="ARBA00009500"/>
    </source>
</evidence>
<dbReference type="SUPFAM" id="SSF56574">
    <property type="entry name" value="Serpins"/>
    <property type="match status" value="1"/>
</dbReference>
<dbReference type="InterPro" id="IPR042178">
    <property type="entry name" value="Serpin_sf_1"/>
</dbReference>
<evidence type="ECO:0000256" key="2">
    <source>
        <dbReference type="RuleBase" id="RU000411"/>
    </source>
</evidence>
<dbReference type="Gene3D" id="2.30.39.10">
    <property type="entry name" value="Alpha-1-antitrypsin, domain 1"/>
    <property type="match status" value="1"/>
</dbReference>
<protein>
    <recommendedName>
        <fullName evidence="3">Serpin domain-containing protein</fullName>
    </recommendedName>
</protein>
<dbReference type="AlphaFoldDB" id="A0AAP0R9U0"/>
<comment type="similarity">
    <text evidence="1 2">Belongs to the serpin family.</text>
</comment>
<keyword evidence="5" id="KW-1185">Reference proteome</keyword>
<dbReference type="GO" id="GO:0005615">
    <property type="term" value="C:extracellular space"/>
    <property type="evidence" value="ECO:0007669"/>
    <property type="project" value="InterPro"/>
</dbReference>
<dbReference type="Proteomes" id="UP001415857">
    <property type="component" value="Unassembled WGS sequence"/>
</dbReference>
<evidence type="ECO:0000259" key="3">
    <source>
        <dbReference type="SMART" id="SM00093"/>
    </source>
</evidence>
<sequence length="261" mass="29779">MPDEVREEVNSWAQSATKGLIEEIIPCGSVDKSTTLVLANALYFKGAWRCPFDASKTKDRSFYLLSGETVQVPYMCHTSKNYLYGSFEGFKLLKLPYQSGEDERRFSMYFFLPHERAGLQNLLQQFSSNPESLNQDFDLYSVKVDRLMIPKFKFSYHFEVSERMKELGLTLPFANGGELTEMVDFPNGEPSRAIIFHKAYIEVKEKGTEAAAITRSNLCGCSRRRVPPLDFVVDHPFMFMIRDDVSGIPFFIGAVLNPLLD</sequence>
<accession>A0AAP0R9U0</accession>
<dbReference type="InterPro" id="IPR042185">
    <property type="entry name" value="Serpin_sf_2"/>
</dbReference>
<dbReference type="PROSITE" id="PS00284">
    <property type="entry name" value="SERPIN"/>
    <property type="match status" value="1"/>
</dbReference>
<dbReference type="InterPro" id="IPR036186">
    <property type="entry name" value="Serpin_sf"/>
</dbReference>
<organism evidence="4 5">
    <name type="scientific">Liquidambar formosana</name>
    <name type="common">Formosan gum</name>
    <dbReference type="NCBI Taxonomy" id="63359"/>
    <lineage>
        <taxon>Eukaryota</taxon>
        <taxon>Viridiplantae</taxon>
        <taxon>Streptophyta</taxon>
        <taxon>Embryophyta</taxon>
        <taxon>Tracheophyta</taxon>
        <taxon>Spermatophyta</taxon>
        <taxon>Magnoliopsida</taxon>
        <taxon>eudicotyledons</taxon>
        <taxon>Gunneridae</taxon>
        <taxon>Pentapetalae</taxon>
        <taxon>Saxifragales</taxon>
        <taxon>Altingiaceae</taxon>
        <taxon>Liquidambar</taxon>
    </lineage>
</organism>
<name>A0AAP0R9U0_LIQFO</name>
<dbReference type="Gene3D" id="6.20.40.10">
    <property type="match status" value="1"/>
</dbReference>
<reference evidence="4 5" key="1">
    <citation type="journal article" date="2024" name="Plant J.">
        <title>Genome sequences and population genomics reveal climatic adaptation and genomic divergence between two closely related sweetgum species.</title>
        <authorList>
            <person name="Xu W.Q."/>
            <person name="Ren C.Q."/>
            <person name="Zhang X.Y."/>
            <person name="Comes H.P."/>
            <person name="Liu X.H."/>
            <person name="Li Y.G."/>
            <person name="Kettle C.J."/>
            <person name="Jalonen R."/>
            <person name="Gaisberger H."/>
            <person name="Ma Y.Z."/>
            <person name="Qiu Y.X."/>
        </authorList>
    </citation>
    <scope>NUCLEOTIDE SEQUENCE [LARGE SCALE GENOMIC DNA]</scope>
    <source>
        <strain evidence="4">Hangzhou</strain>
    </source>
</reference>
<dbReference type="SMART" id="SM00093">
    <property type="entry name" value="SERPIN"/>
    <property type="match status" value="1"/>
</dbReference>
<feature type="domain" description="Serpin" evidence="3">
    <location>
        <begin position="1"/>
        <end position="258"/>
    </location>
</feature>
<evidence type="ECO:0000313" key="4">
    <source>
        <dbReference type="EMBL" id="KAK9273453.1"/>
    </source>
</evidence>